<evidence type="ECO:0000256" key="1">
    <source>
        <dbReference type="ARBA" id="ARBA00010333"/>
    </source>
</evidence>
<comment type="similarity">
    <text evidence="1">Belongs to the bacterial solute-binding protein 3 family.</text>
</comment>
<evidence type="ECO:0000313" key="6">
    <source>
        <dbReference type="Proteomes" id="UP000539372"/>
    </source>
</evidence>
<evidence type="ECO:0000256" key="2">
    <source>
        <dbReference type="ARBA" id="ARBA00022448"/>
    </source>
</evidence>
<reference evidence="5 6" key="1">
    <citation type="submission" date="2020-04" db="EMBL/GenBank/DDBJ databases">
        <title>Rhodospirillaceae bacterium KN72 isolated from deep sea.</title>
        <authorList>
            <person name="Zhang D.-C."/>
        </authorList>
    </citation>
    <scope>NUCLEOTIDE SEQUENCE [LARGE SCALE GENOMIC DNA]</scope>
    <source>
        <strain evidence="5 6">KN72</strain>
    </source>
</reference>
<name>A0A7Y0E1K5_9PROT</name>
<evidence type="ECO:0000256" key="3">
    <source>
        <dbReference type="ARBA" id="ARBA00022729"/>
    </source>
</evidence>
<dbReference type="InterPro" id="IPR051455">
    <property type="entry name" value="Bact_solute-bind_prot3"/>
</dbReference>
<evidence type="ECO:0000259" key="4">
    <source>
        <dbReference type="SMART" id="SM00062"/>
    </source>
</evidence>
<dbReference type="RefSeq" id="WP_169625945.1">
    <property type="nucleotide sequence ID" value="NZ_JABBNT010000004.1"/>
</dbReference>
<dbReference type="SMART" id="SM00062">
    <property type="entry name" value="PBPb"/>
    <property type="match status" value="1"/>
</dbReference>
<dbReference type="AlphaFoldDB" id="A0A7Y0E1K5"/>
<keyword evidence="6" id="KW-1185">Reference proteome</keyword>
<comment type="caution">
    <text evidence="5">The sequence shown here is derived from an EMBL/GenBank/DDBJ whole genome shotgun (WGS) entry which is preliminary data.</text>
</comment>
<dbReference type="EMBL" id="JABBNT010000004">
    <property type="protein sequence ID" value="NMM45557.1"/>
    <property type="molecule type" value="Genomic_DNA"/>
</dbReference>
<keyword evidence="3" id="KW-0732">Signal</keyword>
<proteinExistence type="inferred from homology"/>
<dbReference type="Gene3D" id="3.40.190.10">
    <property type="entry name" value="Periplasmic binding protein-like II"/>
    <property type="match status" value="2"/>
</dbReference>
<sequence length="361" mass="39659">MRFADSGRYRRLRRFAGTLFLSALFLSTLLPAVGMMPASSARADTLSDIQQRGLLRCGIVDAGEGVSYLDSNGRWQGFFPDFCRFIAAAVLGNAKAVEFIQVSYVTRFDALEGNGFDVLVGNTTWTVSRDTTRHIAFTHPLYFDGQGFLAHEQSGWTSLSDLPNEPLTACASEGTTTIVNLRDIIETRNLPISVLSFQSIDSVTDSFLSHDCDLLTSDRLLLVALRLQHGDAANPFTLLSDVISKEPLGPAVREDDPRWFDIVQWSIFAALIAEEYGITSTNVPDFLNSAKPEVRRLLGLDPGIGAALGLSNEWARTAIEQVGSYGEIFDRTLGEKSALKIDRGLNALWRDGGLMYAPPLR</sequence>
<dbReference type="GO" id="GO:0006865">
    <property type="term" value="P:amino acid transport"/>
    <property type="evidence" value="ECO:0007669"/>
    <property type="project" value="TreeGrafter"/>
</dbReference>
<organism evidence="5 6">
    <name type="scientific">Pacificispira spongiicola</name>
    <dbReference type="NCBI Taxonomy" id="2729598"/>
    <lineage>
        <taxon>Bacteria</taxon>
        <taxon>Pseudomonadati</taxon>
        <taxon>Pseudomonadota</taxon>
        <taxon>Alphaproteobacteria</taxon>
        <taxon>Rhodospirillales</taxon>
        <taxon>Rhodospirillaceae</taxon>
        <taxon>Pacificispira</taxon>
    </lineage>
</organism>
<gene>
    <name evidence="5" type="ORF">HH303_13765</name>
</gene>
<dbReference type="Proteomes" id="UP000539372">
    <property type="component" value="Unassembled WGS sequence"/>
</dbReference>
<feature type="domain" description="Solute-binding protein family 3/N-terminal" evidence="4">
    <location>
        <begin position="54"/>
        <end position="285"/>
    </location>
</feature>
<dbReference type="Pfam" id="PF00497">
    <property type="entry name" value="SBP_bac_3"/>
    <property type="match status" value="1"/>
</dbReference>
<dbReference type="SUPFAM" id="SSF53850">
    <property type="entry name" value="Periplasmic binding protein-like II"/>
    <property type="match status" value="1"/>
</dbReference>
<evidence type="ECO:0000313" key="5">
    <source>
        <dbReference type="EMBL" id="NMM45557.1"/>
    </source>
</evidence>
<dbReference type="CDD" id="cd13692">
    <property type="entry name" value="PBP2_BztA"/>
    <property type="match status" value="1"/>
</dbReference>
<protein>
    <submittedName>
        <fullName evidence="5">Amino acid ABC transporter substrate-binding protein</fullName>
    </submittedName>
</protein>
<dbReference type="PANTHER" id="PTHR30085">
    <property type="entry name" value="AMINO ACID ABC TRANSPORTER PERMEASE"/>
    <property type="match status" value="1"/>
</dbReference>
<keyword evidence="2" id="KW-0813">Transport</keyword>
<dbReference type="PANTHER" id="PTHR30085:SF7">
    <property type="entry name" value="AMINO-ACID ABC TRANSPORTER-BINDING PROTEIN YHDW-RELATED"/>
    <property type="match status" value="1"/>
</dbReference>
<accession>A0A7Y0E1K5</accession>
<dbReference type="InterPro" id="IPR001638">
    <property type="entry name" value="Solute-binding_3/MltF_N"/>
</dbReference>